<dbReference type="Pfam" id="PF00293">
    <property type="entry name" value="NUDIX"/>
    <property type="match status" value="1"/>
</dbReference>
<dbReference type="EnsemblBacteria" id="CAM08089">
    <property type="protein sequence ID" value="CAM08089"/>
    <property type="gene ID" value="NMA0852"/>
</dbReference>
<dbReference type="InterPro" id="IPR000086">
    <property type="entry name" value="NUDIX_hydrolase_dom"/>
</dbReference>
<keyword evidence="3" id="KW-0479">Metal-binding</keyword>
<dbReference type="PRINTS" id="PR01404">
    <property type="entry name" value="NPPPHYDRLASE"/>
</dbReference>
<dbReference type="InterPro" id="IPR015797">
    <property type="entry name" value="NUDIX_hydrolase-like_dom_sf"/>
</dbReference>
<comment type="cofactor">
    <cofactor evidence="3">
        <name>Mg(2+)</name>
        <dbReference type="ChEBI" id="CHEBI:18420"/>
    </cofactor>
    <text evidence="3">Binds 1 Mg(2+) ion per subunit.</text>
</comment>
<dbReference type="PROSITE" id="PS00893">
    <property type="entry name" value="NUDIX_BOX"/>
    <property type="match status" value="1"/>
</dbReference>
<dbReference type="RefSeq" id="WP_002246854.1">
    <property type="nucleotide sequence ID" value="NC_003116.1"/>
</dbReference>
<evidence type="ECO:0000313" key="5">
    <source>
        <dbReference type="EMBL" id="CAM08089.1"/>
    </source>
</evidence>
<feature type="binding site" evidence="2">
    <location>
        <position position="40"/>
    </location>
    <ligand>
        <name>substrate</name>
    </ligand>
</feature>
<feature type="binding site" evidence="3">
    <location>
        <position position="117"/>
    </location>
    <ligand>
        <name>Mg(2+)</name>
        <dbReference type="ChEBI" id="CHEBI:18420"/>
    </ligand>
</feature>
<organism evidence="5 6">
    <name type="scientific">Neisseria meningitidis serogroup A / serotype 4A (strain DSM 15465 / Z2491)</name>
    <dbReference type="NCBI Taxonomy" id="122587"/>
    <lineage>
        <taxon>Bacteria</taxon>
        <taxon>Pseudomonadati</taxon>
        <taxon>Pseudomonadota</taxon>
        <taxon>Betaproteobacteria</taxon>
        <taxon>Neisseriales</taxon>
        <taxon>Neisseriaceae</taxon>
        <taxon>Neisseria</taxon>
    </lineage>
</organism>
<dbReference type="HOGENOM" id="CLU_128620_0_0_4"/>
<proteinExistence type="predicted"/>
<feature type="binding site" evidence="3">
    <location>
        <position position="56"/>
    </location>
    <ligand>
        <name>Mg(2+)</name>
        <dbReference type="ChEBI" id="CHEBI:18420"/>
    </ligand>
</feature>
<dbReference type="GO" id="GO:0046656">
    <property type="term" value="P:folic acid biosynthetic process"/>
    <property type="evidence" value="ECO:0007669"/>
    <property type="project" value="InterPro"/>
</dbReference>
<dbReference type="KEGG" id="nma:NMA0852"/>
<feature type="binding site" evidence="2">
    <location>
        <position position="29"/>
    </location>
    <ligand>
        <name>substrate</name>
    </ligand>
</feature>
<reference evidence="5 6" key="1">
    <citation type="journal article" date="2000" name="Nature">
        <title>Complete DNA sequence of a serogroup A strain of Neisseria meningitidis Z2491.</title>
        <authorList>
            <person name="Parkhill J."/>
            <person name="Achtman M."/>
            <person name="James K.D."/>
            <person name="Bentley S.D."/>
            <person name="Churcher C."/>
            <person name="Klee S.R."/>
            <person name="Morelli G."/>
            <person name="Basham D."/>
            <person name="Brown D."/>
            <person name="Chillingworth T."/>
            <person name="Davies R.M."/>
            <person name="Davis P."/>
            <person name="Devlin K."/>
            <person name="Feltwell T."/>
            <person name="Hamlin N."/>
            <person name="Holroyd S."/>
            <person name="Jagels K."/>
            <person name="Leather S."/>
            <person name="Moule S."/>
            <person name="Mungall K."/>
            <person name="Quail M.A."/>
            <person name="Rajandream M.A."/>
            <person name="Rutherford K.M."/>
            <person name="Simmonds M."/>
            <person name="Skelton J."/>
            <person name="Whitehead S."/>
            <person name="Spratt B.G."/>
            <person name="Barrell B.G."/>
        </authorList>
    </citation>
    <scope>NUCLEOTIDE SEQUENCE [LARGE SCALE GENOMIC DNA]</scope>
    <source>
        <strain evidence="6">DSM 15465 / Z2491</strain>
    </source>
</reference>
<dbReference type="NCBIfam" id="NF006961">
    <property type="entry name" value="PRK09438.1"/>
    <property type="match status" value="1"/>
</dbReference>
<feature type="binding site" evidence="2">
    <location>
        <position position="8"/>
    </location>
    <ligand>
        <name>substrate</name>
    </ligand>
</feature>
<name>A0A0U1RI14_NEIMA</name>
<protein>
    <submittedName>
        <fullName evidence="5">Nucleoside triphosphate pyrophosphohydrolase</fullName>
    </submittedName>
</protein>
<evidence type="ECO:0000256" key="3">
    <source>
        <dbReference type="PIRSR" id="PIRSR603564-2"/>
    </source>
</evidence>
<dbReference type="SUPFAM" id="SSF55811">
    <property type="entry name" value="Nudix"/>
    <property type="match status" value="1"/>
</dbReference>
<feature type="binding site" evidence="3">
    <location>
        <position position="60"/>
    </location>
    <ligand>
        <name>Mg(2+)</name>
        <dbReference type="ChEBI" id="CHEBI:18420"/>
    </ligand>
</feature>
<keyword evidence="1" id="KW-0378">Hydrolase</keyword>
<evidence type="ECO:0000259" key="4">
    <source>
        <dbReference type="PROSITE" id="PS51462"/>
    </source>
</evidence>
<dbReference type="GO" id="GO:0019177">
    <property type="term" value="F:dihydroneopterin triphosphate pyrophosphohydrolase activity"/>
    <property type="evidence" value="ECO:0007669"/>
    <property type="project" value="InterPro"/>
</dbReference>
<dbReference type="GO" id="GO:0046872">
    <property type="term" value="F:metal ion binding"/>
    <property type="evidence" value="ECO:0007669"/>
    <property type="project" value="UniProtKB-KW"/>
</dbReference>
<dbReference type="InterPro" id="IPR003564">
    <property type="entry name" value="DHNTPase"/>
</dbReference>
<dbReference type="AlphaFoldDB" id="A0A0U1RI14"/>
<dbReference type="PANTHER" id="PTHR43736">
    <property type="entry name" value="ADP-RIBOSE PYROPHOSPHATASE"/>
    <property type="match status" value="1"/>
</dbReference>
<dbReference type="PROSITE" id="PS51462">
    <property type="entry name" value="NUDIX"/>
    <property type="match status" value="1"/>
</dbReference>
<dbReference type="GO" id="GO:0008828">
    <property type="term" value="F:dATP diphosphatase activity"/>
    <property type="evidence" value="ECO:0007669"/>
    <property type="project" value="InterPro"/>
</dbReference>
<accession>A0A0U1RI14</accession>
<evidence type="ECO:0000256" key="1">
    <source>
        <dbReference type="ARBA" id="ARBA00022801"/>
    </source>
</evidence>
<keyword evidence="3" id="KW-0460">Magnesium</keyword>
<sequence>MPMAKPLKYPVSALVVLYSGDGGILLIERTHPKGFWQSVTGSLEPGETVAQTARREVWEETGILLADGQLQDWHDSTVYEIYHHWRHRYPKGVFENREHLFSAEIPRDTPIVLQPEEHVSYGWFDMEEAAEKVFSSSNRCAILELGRFLGKR</sequence>
<evidence type="ECO:0000256" key="2">
    <source>
        <dbReference type="PIRSR" id="PIRSR603564-1"/>
    </source>
</evidence>
<dbReference type="Proteomes" id="UP000000626">
    <property type="component" value="Chromosome"/>
</dbReference>
<feature type="binding site" evidence="2">
    <location>
        <position position="135"/>
    </location>
    <ligand>
        <name>substrate</name>
    </ligand>
</feature>
<gene>
    <name evidence="5" type="ordered locus">NMA0852</name>
</gene>
<dbReference type="EMBL" id="AL157959">
    <property type="protein sequence ID" value="CAM08089.1"/>
    <property type="molecule type" value="Genomic_DNA"/>
</dbReference>
<feature type="domain" description="Nudix hydrolase" evidence="4">
    <location>
        <begin position="6"/>
        <end position="148"/>
    </location>
</feature>
<dbReference type="InterPro" id="IPR020084">
    <property type="entry name" value="NUDIX_hydrolase_CS"/>
</dbReference>
<dbReference type="PANTHER" id="PTHR43736:SF1">
    <property type="entry name" value="DIHYDRONEOPTERIN TRIPHOSPHATE DIPHOSPHATASE"/>
    <property type="match status" value="1"/>
</dbReference>
<evidence type="ECO:0000313" key="6">
    <source>
        <dbReference type="Proteomes" id="UP000000626"/>
    </source>
</evidence>
<dbReference type="Gene3D" id="3.90.79.10">
    <property type="entry name" value="Nucleoside Triphosphate Pyrophosphohydrolase"/>
    <property type="match status" value="1"/>
</dbReference>
<dbReference type="CDD" id="cd04664">
    <property type="entry name" value="NUDIX_DHNTPase_like"/>
    <property type="match status" value="1"/>
</dbReference>